<gene>
    <name evidence="2" type="ORF">JMJ77_000933</name>
</gene>
<protein>
    <submittedName>
        <fullName evidence="2">Protein kinase domain-containing protein</fullName>
    </submittedName>
</protein>
<name>A0A9P7RAK0_9PEZI</name>
<sequence length="550" mass="62154">MLAVSRPTPYTRPSYLNSFPRYHRRSSKKKPFVDFTCLFSRFKALHNSRPGNFSPDMPKKHETPSSKSPKSSSTRDNSDLVVRQVSGTHSNRPSSPTEGSGGGSEVHSASQRSSPSSTSQSHRPTVADRPTRNTDSGTGRSRTSPVPAAYIDNYLSYRKKAFIKIFMEKFGEWLDDNLCSSEEAYDHEGDCQPGSTSSDSGGVKEGTISGRPVTGRKRQLKGRNQEDDGGSENDESNDRNRNKKRTKTDEDDNRQKFACPFYKHDPARYKSHRTCVGPGWHGIHRMKEHIYRAHRLFTCIRCFDAFKSEALLQEHQRAAVNCPVRDKKTRKLDPGAGIDQETEKHLRARTTSKKTDFDKWYEVYYILFPGTQDAENPPSPWYDEVAGESNSEDLKRQYVRFLRREMPNMIQRNLENELNRHFEGFEEGIMNRIVGWIRISSAKCADIFENIPSPSQAAALGDPETARPESRATSPVDPGTNSTVGASVLEGMEPWTFGYPEFDLHTFPSFDQYFTPPGFLSSDDQCHTDPDSAYGTGSLEDSSRVRQNHS</sequence>
<accession>A0A9P7RAK0</accession>
<dbReference type="AlphaFoldDB" id="A0A9P7RAK0"/>
<evidence type="ECO:0000256" key="1">
    <source>
        <dbReference type="SAM" id="MobiDB-lite"/>
    </source>
</evidence>
<feature type="compositionally biased region" description="Polar residues" evidence="1">
    <location>
        <begin position="133"/>
        <end position="144"/>
    </location>
</feature>
<proteinExistence type="predicted"/>
<feature type="region of interest" description="Disordered" evidence="1">
    <location>
        <begin position="185"/>
        <end position="252"/>
    </location>
</feature>
<feature type="compositionally biased region" description="Low complexity" evidence="1">
    <location>
        <begin position="65"/>
        <end position="74"/>
    </location>
</feature>
<keyword evidence="2" id="KW-0808">Transferase</keyword>
<feature type="region of interest" description="Disordered" evidence="1">
    <location>
        <begin position="518"/>
        <end position="550"/>
    </location>
</feature>
<feature type="region of interest" description="Disordered" evidence="1">
    <location>
        <begin position="46"/>
        <end position="146"/>
    </location>
</feature>
<evidence type="ECO:0000313" key="3">
    <source>
        <dbReference type="Proteomes" id="UP000699042"/>
    </source>
</evidence>
<comment type="caution">
    <text evidence="2">The sequence shown here is derived from an EMBL/GenBank/DDBJ whole genome shotgun (WGS) entry which is preliminary data.</text>
</comment>
<dbReference type="EMBL" id="JAESDN010000003">
    <property type="protein sequence ID" value="KAG7053853.1"/>
    <property type="molecule type" value="Genomic_DNA"/>
</dbReference>
<evidence type="ECO:0000313" key="2">
    <source>
        <dbReference type="EMBL" id="KAG7053853.1"/>
    </source>
</evidence>
<feature type="compositionally biased region" description="Low complexity" evidence="1">
    <location>
        <begin position="105"/>
        <end position="124"/>
    </location>
</feature>
<dbReference type="PANTHER" id="PTHR38166">
    <property type="entry name" value="C2H2-TYPE DOMAIN-CONTAINING PROTEIN-RELATED"/>
    <property type="match status" value="1"/>
</dbReference>
<dbReference type="OrthoDB" id="4161727at2759"/>
<keyword evidence="2" id="KW-0418">Kinase</keyword>
<dbReference type="GO" id="GO:0016301">
    <property type="term" value="F:kinase activity"/>
    <property type="evidence" value="ECO:0007669"/>
    <property type="project" value="UniProtKB-KW"/>
</dbReference>
<reference evidence="2" key="1">
    <citation type="submission" date="2021-05" db="EMBL/GenBank/DDBJ databases">
        <title>Comparative genomics of three Colletotrichum scovillei strains and genetic complementation revealed genes involved fungal growth and virulence on chili pepper.</title>
        <authorList>
            <person name="Hsieh D.-K."/>
            <person name="Chuang S.-C."/>
            <person name="Chen C.-Y."/>
            <person name="Chao Y.-T."/>
            <person name="Lu M.-Y.J."/>
            <person name="Lee M.-H."/>
            <person name="Shih M.-C."/>
        </authorList>
    </citation>
    <scope>NUCLEOTIDE SEQUENCE</scope>
    <source>
        <strain evidence="2">Coll-153</strain>
    </source>
</reference>
<dbReference type="Proteomes" id="UP000699042">
    <property type="component" value="Unassembled WGS sequence"/>
</dbReference>
<dbReference type="PANTHER" id="PTHR38166:SF1">
    <property type="entry name" value="C2H2-TYPE DOMAIN-CONTAINING PROTEIN"/>
    <property type="match status" value="1"/>
</dbReference>
<feature type="region of interest" description="Disordered" evidence="1">
    <location>
        <begin position="455"/>
        <end position="485"/>
    </location>
</feature>
<organism evidence="2 3">
    <name type="scientific">Colletotrichum scovillei</name>
    <dbReference type="NCBI Taxonomy" id="1209932"/>
    <lineage>
        <taxon>Eukaryota</taxon>
        <taxon>Fungi</taxon>
        <taxon>Dikarya</taxon>
        <taxon>Ascomycota</taxon>
        <taxon>Pezizomycotina</taxon>
        <taxon>Sordariomycetes</taxon>
        <taxon>Hypocreomycetidae</taxon>
        <taxon>Glomerellales</taxon>
        <taxon>Glomerellaceae</taxon>
        <taxon>Colletotrichum</taxon>
        <taxon>Colletotrichum acutatum species complex</taxon>
    </lineage>
</organism>
<keyword evidence="3" id="KW-1185">Reference proteome</keyword>